<evidence type="ECO:0000313" key="2">
    <source>
        <dbReference type="Proteomes" id="UP001201812"/>
    </source>
</evidence>
<protein>
    <submittedName>
        <fullName evidence="1">Uncharacterized protein</fullName>
    </submittedName>
</protein>
<organism evidence="1 2">
    <name type="scientific">Ditylenchus destructor</name>
    <dbReference type="NCBI Taxonomy" id="166010"/>
    <lineage>
        <taxon>Eukaryota</taxon>
        <taxon>Metazoa</taxon>
        <taxon>Ecdysozoa</taxon>
        <taxon>Nematoda</taxon>
        <taxon>Chromadorea</taxon>
        <taxon>Rhabditida</taxon>
        <taxon>Tylenchina</taxon>
        <taxon>Tylenchomorpha</taxon>
        <taxon>Sphaerularioidea</taxon>
        <taxon>Anguinidae</taxon>
        <taxon>Anguininae</taxon>
        <taxon>Ditylenchus</taxon>
    </lineage>
</organism>
<dbReference type="EMBL" id="JAKKPZ010000002">
    <property type="protein sequence ID" value="KAI1725965.1"/>
    <property type="molecule type" value="Genomic_DNA"/>
</dbReference>
<name>A0AAD4NHS9_9BILA</name>
<evidence type="ECO:0000313" key="1">
    <source>
        <dbReference type="EMBL" id="KAI1725965.1"/>
    </source>
</evidence>
<sequence>MATDNSRAGLVRKRQVWLNPPMKDSEFNQFGSVEPRPTGDITGFDVPCVSQCASLAKKNNFLSCSTLKAFYYCLQSCPQAKFSRYVSYHILRYYNTYCQLSSGLDGFAKYADRVQTCEKKLHHADGRYLPTELWKRCLLTSRPQATAELCSVFGECFIKHMLPRLRELCRQVDDFYEFELKSNFALQQNIFSLSRVTPKSCLALYDVPK</sequence>
<proteinExistence type="predicted"/>
<reference evidence="1" key="1">
    <citation type="submission" date="2022-01" db="EMBL/GenBank/DDBJ databases">
        <title>Genome Sequence Resource for Two Populations of Ditylenchus destructor, the Migratory Endoparasitic Phytonematode.</title>
        <authorList>
            <person name="Zhang H."/>
            <person name="Lin R."/>
            <person name="Xie B."/>
        </authorList>
    </citation>
    <scope>NUCLEOTIDE SEQUENCE</scope>
    <source>
        <strain evidence="1">BazhouSP</strain>
    </source>
</reference>
<dbReference type="AlphaFoldDB" id="A0AAD4NHS9"/>
<comment type="caution">
    <text evidence="1">The sequence shown here is derived from an EMBL/GenBank/DDBJ whole genome shotgun (WGS) entry which is preliminary data.</text>
</comment>
<gene>
    <name evidence="1" type="ORF">DdX_02657</name>
</gene>
<dbReference type="Proteomes" id="UP001201812">
    <property type="component" value="Unassembled WGS sequence"/>
</dbReference>
<keyword evidence="2" id="KW-1185">Reference proteome</keyword>
<accession>A0AAD4NHS9</accession>